<dbReference type="EMBL" id="CM041536">
    <property type="protein sequence ID" value="KAI3371086.1"/>
    <property type="molecule type" value="Genomic_DNA"/>
</dbReference>
<proteinExistence type="predicted"/>
<protein>
    <submittedName>
        <fullName evidence="1">Uncharacterized protein</fullName>
    </submittedName>
</protein>
<accession>A0ACB8WTM8</accession>
<dbReference type="Proteomes" id="UP000831701">
    <property type="component" value="Chromosome 6"/>
</dbReference>
<keyword evidence="2" id="KW-1185">Reference proteome</keyword>
<name>A0ACB8WTM8_9TELE</name>
<evidence type="ECO:0000313" key="2">
    <source>
        <dbReference type="Proteomes" id="UP000831701"/>
    </source>
</evidence>
<evidence type="ECO:0000313" key="1">
    <source>
        <dbReference type="EMBL" id="KAI3371086.1"/>
    </source>
</evidence>
<reference evidence="1" key="1">
    <citation type="submission" date="2022-04" db="EMBL/GenBank/DDBJ databases">
        <title>Jade perch genome.</title>
        <authorList>
            <person name="Chao B."/>
        </authorList>
    </citation>
    <scope>NUCLEOTIDE SEQUENCE</scope>
    <source>
        <strain evidence="1">CB-2022</strain>
    </source>
</reference>
<feature type="non-terminal residue" evidence="1">
    <location>
        <position position="1"/>
    </location>
</feature>
<comment type="caution">
    <text evidence="1">The sequence shown here is derived from an EMBL/GenBank/DDBJ whole genome shotgun (WGS) entry which is preliminary data.</text>
</comment>
<sequence>IYGELAVCQRKLRHNLKKFGYIYEGVAQHGNQTLLNKVYTELYITEGVGGSVNNEHEWTRLCRVRTDTLDLFLRFLLGLSQTSNQSLLKSTLTTMGTCTPRNEEITEYIKEKISQNPSAERCINLFHCLGELNDQSLLEEIQNYQSSGNLSETKLSPSQWSALIFLLLTSQEELEEFDVREYSRSEEGLLRLLPVIKESRVALLKECNLTEKSCELLGDVLSDSCLKELDLSDNDLHDTGVELLSAGLASPTCELEKLRLPFCGITEIGCGFLAEALRSNPTHLKELDLSYNHPGQQGMELLSSVQKEIEHLTVRLNGNAECYLKSALKKYVYGELDVCQRKLRHNLKKFGYIYEGVAQHGNQTLLNKVYTELYITEGVGGSVNDEHEEELEEFDLRNYSRSEEGLLRLLPVIKESRVALLKECNLTEKMLRSCLEHALQQFLSERVGPELPFCGITETGCGFLAEALRI</sequence>
<organism evidence="1 2">
    <name type="scientific">Scortum barcoo</name>
    <name type="common">barcoo grunter</name>
    <dbReference type="NCBI Taxonomy" id="214431"/>
    <lineage>
        <taxon>Eukaryota</taxon>
        <taxon>Metazoa</taxon>
        <taxon>Chordata</taxon>
        <taxon>Craniata</taxon>
        <taxon>Vertebrata</taxon>
        <taxon>Euteleostomi</taxon>
        <taxon>Actinopterygii</taxon>
        <taxon>Neopterygii</taxon>
        <taxon>Teleostei</taxon>
        <taxon>Neoteleostei</taxon>
        <taxon>Acanthomorphata</taxon>
        <taxon>Eupercaria</taxon>
        <taxon>Centrarchiformes</taxon>
        <taxon>Terapontoidei</taxon>
        <taxon>Terapontidae</taxon>
        <taxon>Scortum</taxon>
    </lineage>
</organism>
<gene>
    <name evidence="1" type="ORF">L3Q82_023721</name>
</gene>